<gene>
    <name evidence="8" type="ORF">KUCA_T00001168001</name>
</gene>
<feature type="modified residue" description="N6-(pyridoxal phosphate)lysine" evidence="6">
    <location>
        <position position="314"/>
    </location>
</feature>
<dbReference type="PANTHER" id="PTHR45677">
    <property type="entry name" value="GLUTAMATE DECARBOXYLASE-RELATED"/>
    <property type="match status" value="1"/>
</dbReference>
<dbReference type="PANTHER" id="PTHR45677:SF8">
    <property type="entry name" value="CYSTEINE SULFINIC ACID DECARBOXYLASE"/>
    <property type="match status" value="1"/>
</dbReference>
<dbReference type="InterPro" id="IPR015421">
    <property type="entry name" value="PyrdxlP-dep_Trfase_major"/>
</dbReference>
<reference evidence="8" key="1">
    <citation type="submission" date="2013-12" db="EMBL/GenBank/DDBJ databases">
        <authorList>
            <person name="Genoscope - CEA"/>
        </authorList>
    </citation>
    <scope>NUCLEOTIDE SEQUENCE</scope>
    <source>
        <strain evidence="8">CBS 1993</strain>
    </source>
</reference>
<proteinExistence type="inferred from homology"/>
<dbReference type="Gene3D" id="3.90.1150.170">
    <property type="match status" value="1"/>
</dbReference>
<dbReference type="AlphaFoldDB" id="W6MH05"/>
<accession>W6MH05</accession>
<keyword evidence="4 6" id="KW-0663">Pyridoxal phosphate</keyword>
<dbReference type="SUPFAM" id="SSF53383">
    <property type="entry name" value="PLP-dependent transferases"/>
    <property type="match status" value="1"/>
</dbReference>
<dbReference type="Gene3D" id="3.40.640.10">
    <property type="entry name" value="Type I PLP-dependent aspartate aminotransferase-like (Major domain)"/>
    <property type="match status" value="1"/>
</dbReference>
<reference evidence="8" key="2">
    <citation type="submission" date="2014-02" db="EMBL/GenBank/DDBJ databases">
        <title>Complete DNA sequence of /Kuraishia capsulata/ illustrates novel genomic features among budding yeasts (/Saccharomycotina/).</title>
        <authorList>
            <person name="Morales L."/>
            <person name="Noel B."/>
            <person name="Porcel B."/>
            <person name="Marcet-Houben M."/>
            <person name="Hullo M-F."/>
            <person name="Sacerdot C."/>
            <person name="Tekaia F."/>
            <person name="Leh-Louis V."/>
            <person name="Despons L."/>
            <person name="Khanna V."/>
            <person name="Aury J-M."/>
            <person name="Barbe V."/>
            <person name="Couloux A."/>
            <person name="Labadie K."/>
            <person name="Pelletier E."/>
            <person name="Souciet J-L."/>
            <person name="Boekhout T."/>
            <person name="Gabaldon T."/>
            <person name="Wincker P."/>
            <person name="Dujon B."/>
        </authorList>
    </citation>
    <scope>NUCLEOTIDE SEQUENCE</scope>
    <source>
        <strain evidence="8">CBS 1993</strain>
    </source>
</reference>
<dbReference type="Pfam" id="PF00282">
    <property type="entry name" value="Pyridoxal_deC"/>
    <property type="match status" value="1"/>
</dbReference>
<dbReference type="RefSeq" id="XP_022457213.1">
    <property type="nucleotide sequence ID" value="XM_022605778.1"/>
</dbReference>
<evidence type="ECO:0000256" key="2">
    <source>
        <dbReference type="ARBA" id="ARBA00009533"/>
    </source>
</evidence>
<dbReference type="STRING" id="1382522.W6MH05"/>
<evidence type="ECO:0000313" key="9">
    <source>
        <dbReference type="Proteomes" id="UP000019384"/>
    </source>
</evidence>
<evidence type="ECO:0000256" key="3">
    <source>
        <dbReference type="ARBA" id="ARBA00022793"/>
    </source>
</evidence>
<comment type="cofactor">
    <cofactor evidence="1 6 7">
        <name>pyridoxal 5'-phosphate</name>
        <dbReference type="ChEBI" id="CHEBI:597326"/>
    </cofactor>
</comment>
<dbReference type="InterPro" id="IPR002129">
    <property type="entry name" value="PyrdxlP-dep_de-COase"/>
</dbReference>
<dbReference type="EMBL" id="HG793125">
    <property type="protein sequence ID" value="CDK25201.1"/>
    <property type="molecule type" value="Genomic_DNA"/>
</dbReference>
<evidence type="ECO:0000256" key="1">
    <source>
        <dbReference type="ARBA" id="ARBA00001933"/>
    </source>
</evidence>
<evidence type="ECO:0000256" key="5">
    <source>
        <dbReference type="ARBA" id="ARBA00023239"/>
    </source>
</evidence>
<sequence length="512" mass="56031">MTVTKAIDSDLEKNRVEELKELLPAVVERIIKHVEDTDLEKADIGPRFEDPKELLKILKLDDPHLFEDSLQSGSSSEVVAVFDQILKNSVNTWHPGFMDKLYASTNPIGVVSDLLLSVLNTNSHVFTVSPALSVIEKSVGRKYANLFGFDGPAAGGLTFSGGSWSNVTSLQMARSTLFPSTKLKGNSEHRFAVYTSKHSHYSVEKACILLGLGAESLFKIEVNEHGEMDVSELDKVIQKSVDDGYTPLYVNGTAGTTVFGSYDPFEEISAVAKKYGIWFHIDGSWGGNTIFSPSRKDRLNGSHLADSITSNPHKMLGVPTTCSFLLVPDERIFQQANSLAAPYLFHNSSDSDDNYDLADGTMGCGRRADSLKFYLGWLYYGTKGYAARVDHAYDIGKSFAKKISTIPGFKMIGDYPPPCLQVCFYYNPAYITSDVSSVDAAQNTAVTRTIATQLHSSGKFLIDYAPSPDGKPIKGCGGEFFRVVFNSPVVTNEVVDRLIDNIVAIGGTLSEK</sequence>
<dbReference type="GeneID" id="34518601"/>
<dbReference type="GO" id="GO:0016831">
    <property type="term" value="F:carboxy-lyase activity"/>
    <property type="evidence" value="ECO:0007669"/>
    <property type="project" value="UniProtKB-KW"/>
</dbReference>
<dbReference type="GO" id="GO:0030170">
    <property type="term" value="F:pyridoxal phosphate binding"/>
    <property type="evidence" value="ECO:0007669"/>
    <property type="project" value="InterPro"/>
</dbReference>
<keyword evidence="3" id="KW-0210">Decarboxylase</keyword>
<evidence type="ECO:0000256" key="6">
    <source>
        <dbReference type="PIRSR" id="PIRSR602129-50"/>
    </source>
</evidence>
<dbReference type="HOGENOM" id="CLU_011856_0_0_1"/>
<dbReference type="GO" id="GO:0019752">
    <property type="term" value="P:carboxylic acid metabolic process"/>
    <property type="evidence" value="ECO:0007669"/>
    <property type="project" value="InterPro"/>
</dbReference>
<evidence type="ECO:0000256" key="4">
    <source>
        <dbReference type="ARBA" id="ARBA00022898"/>
    </source>
</evidence>
<protein>
    <recommendedName>
        <fullName evidence="10">Glutamate decarboxylase</fullName>
    </recommendedName>
</protein>
<keyword evidence="5 7" id="KW-0456">Lyase</keyword>
<evidence type="ECO:0008006" key="10">
    <source>
        <dbReference type="Google" id="ProtNLM"/>
    </source>
</evidence>
<comment type="similarity">
    <text evidence="2 7">Belongs to the group II decarboxylase family.</text>
</comment>
<dbReference type="InterPro" id="IPR015424">
    <property type="entry name" value="PyrdxlP-dep_Trfase"/>
</dbReference>
<dbReference type="OrthoDB" id="2161780at2759"/>
<name>W6MH05_9ASCO</name>
<evidence type="ECO:0000313" key="8">
    <source>
        <dbReference type="EMBL" id="CDK25201.1"/>
    </source>
</evidence>
<dbReference type="GO" id="GO:0005737">
    <property type="term" value="C:cytoplasm"/>
    <property type="evidence" value="ECO:0007669"/>
    <property type="project" value="TreeGrafter"/>
</dbReference>
<organism evidence="8 9">
    <name type="scientific">Kuraishia capsulata CBS 1993</name>
    <dbReference type="NCBI Taxonomy" id="1382522"/>
    <lineage>
        <taxon>Eukaryota</taxon>
        <taxon>Fungi</taxon>
        <taxon>Dikarya</taxon>
        <taxon>Ascomycota</taxon>
        <taxon>Saccharomycotina</taxon>
        <taxon>Pichiomycetes</taxon>
        <taxon>Pichiales</taxon>
        <taxon>Pichiaceae</taxon>
        <taxon>Kuraishia</taxon>
    </lineage>
</organism>
<keyword evidence="9" id="KW-1185">Reference proteome</keyword>
<dbReference type="Proteomes" id="UP000019384">
    <property type="component" value="Unassembled WGS sequence"/>
</dbReference>
<evidence type="ECO:0000256" key="7">
    <source>
        <dbReference type="RuleBase" id="RU000382"/>
    </source>
</evidence>